<evidence type="ECO:0000313" key="3">
    <source>
        <dbReference type="Proteomes" id="UP001251528"/>
    </source>
</evidence>
<feature type="compositionally biased region" description="Pro residues" evidence="1">
    <location>
        <begin position="1"/>
        <end position="11"/>
    </location>
</feature>
<dbReference type="InterPro" id="IPR009836">
    <property type="entry name" value="GRDP-like"/>
</dbReference>
<reference evidence="2" key="1">
    <citation type="submission" date="2023-06" db="EMBL/GenBank/DDBJ databases">
        <title>Conoideocrella luteorostrata (Hypocreales: Clavicipitaceae), a potential biocontrol fungus for elongate hemlock scale in United States Christmas tree production areas.</title>
        <authorList>
            <person name="Barrett H."/>
            <person name="Lovett B."/>
            <person name="Macias A.M."/>
            <person name="Stajich J.E."/>
            <person name="Kasson M.T."/>
        </authorList>
    </citation>
    <scope>NUCLEOTIDE SEQUENCE</scope>
    <source>
        <strain evidence="2">ARSEF 14590</strain>
    </source>
</reference>
<dbReference type="Proteomes" id="UP001251528">
    <property type="component" value="Unassembled WGS sequence"/>
</dbReference>
<dbReference type="Pfam" id="PF07173">
    <property type="entry name" value="GRDP-like"/>
    <property type="match status" value="1"/>
</dbReference>
<comment type="caution">
    <text evidence="2">The sequence shown here is derived from an EMBL/GenBank/DDBJ whole genome shotgun (WGS) entry which is preliminary data.</text>
</comment>
<dbReference type="AlphaFoldDB" id="A0AAJ0CR23"/>
<evidence type="ECO:0000256" key="1">
    <source>
        <dbReference type="SAM" id="MobiDB-lite"/>
    </source>
</evidence>
<accession>A0AAJ0CR23</accession>
<keyword evidence="3" id="KW-1185">Reference proteome</keyword>
<evidence type="ECO:0000313" key="2">
    <source>
        <dbReference type="EMBL" id="KAK2601781.1"/>
    </source>
</evidence>
<gene>
    <name evidence="2" type="ORF">QQS21_004665</name>
</gene>
<dbReference type="PANTHER" id="PTHR34365:SF7">
    <property type="entry name" value="GLYCINE-RICH DOMAIN-CONTAINING PROTEIN 1"/>
    <property type="match status" value="1"/>
</dbReference>
<sequence>MSGQEPAPPPAYTQLDSGGPAEAARSQPTDNIDITAAFEHLRIDEEASKEGLRQENCIAHLKLLHAIHELKEDVGYTDGLFGLYDSQAVEDANCLDLDTIHIGKGVKIEELDKIKVALSKIREKRWALFVARAVDRYEVWWKSMHGTNYLNEDAMEKRASEEYSHFPTQSVYVRKWKEDELPPLDVLMVFHSHMLNPRAFLEDAIRTAMRDLWHGGMPWHLINAAIGTNFSYSVSKSCQEKWTQATARSWGNTDDPEVKIIDCPYCRVPNHLPWTTCAGGDHGDNANLSSRLVGSGYGDGNLSHKCVACEQSICKEALSVRKFIQDTALLLTHSVPMPGTVLDPQSGEPVAILSRSLANVYPRTFPNRMLKLDLRIEVQEIFNAHKNPTMETVKELIEKVLTDPKRLCHINSMSHRYGSRYRICPKSKNCVRKMMSRYWENFSPFALDLCGAVMRQGVFIDKMVKLDWLHSPSANETMNRLLKKYVNFLSLMNRHPRQVCVPTLDVDLAWHTHQLSPPAYYSYTVRKTTKFIDHDDKIEETLLNDAFEWTSKTYQEEFHELYSECTCWYCESIRASHTSSVASFFGSSKGHKYLEKFHQSGQAKLCPPDNSAHISAHNAVRPIGSRDMAINFRRSRQEAKLEENYQKARKRAEKKGRTLPPRDEYYNHWGYSYYSE</sequence>
<proteinExistence type="predicted"/>
<feature type="region of interest" description="Disordered" evidence="1">
    <location>
        <begin position="1"/>
        <end position="29"/>
    </location>
</feature>
<dbReference type="EMBL" id="JASWJB010000070">
    <property type="protein sequence ID" value="KAK2601781.1"/>
    <property type="molecule type" value="Genomic_DNA"/>
</dbReference>
<name>A0AAJ0CR23_9HYPO</name>
<evidence type="ECO:0008006" key="4">
    <source>
        <dbReference type="Google" id="ProtNLM"/>
    </source>
</evidence>
<protein>
    <recommendedName>
        <fullName evidence="4">Alpha-ketoglutarate-dependent sulfonate dioxygenase</fullName>
    </recommendedName>
</protein>
<dbReference type="PANTHER" id="PTHR34365">
    <property type="entry name" value="ENOLASE (DUF1399)"/>
    <property type="match status" value="1"/>
</dbReference>
<organism evidence="2 3">
    <name type="scientific">Conoideocrella luteorostrata</name>
    <dbReference type="NCBI Taxonomy" id="1105319"/>
    <lineage>
        <taxon>Eukaryota</taxon>
        <taxon>Fungi</taxon>
        <taxon>Dikarya</taxon>
        <taxon>Ascomycota</taxon>
        <taxon>Pezizomycotina</taxon>
        <taxon>Sordariomycetes</taxon>
        <taxon>Hypocreomycetidae</taxon>
        <taxon>Hypocreales</taxon>
        <taxon>Clavicipitaceae</taxon>
        <taxon>Conoideocrella</taxon>
    </lineage>
</organism>